<dbReference type="GO" id="GO:0016787">
    <property type="term" value="F:hydrolase activity"/>
    <property type="evidence" value="ECO:0007669"/>
    <property type="project" value="UniProtKB-KW"/>
</dbReference>
<accession>A0A239AMW7</accession>
<dbReference type="Proteomes" id="UP000242915">
    <property type="component" value="Unassembled WGS sequence"/>
</dbReference>
<dbReference type="Pfam" id="PF00975">
    <property type="entry name" value="Thioesterase"/>
    <property type="match status" value="1"/>
</dbReference>
<dbReference type="EMBL" id="FZOG01000001">
    <property type="protein sequence ID" value="SNR96404.1"/>
    <property type="molecule type" value="Genomic_DNA"/>
</dbReference>
<evidence type="ECO:0000313" key="5">
    <source>
        <dbReference type="Proteomes" id="UP000242915"/>
    </source>
</evidence>
<dbReference type="GO" id="GO:0008610">
    <property type="term" value="P:lipid biosynthetic process"/>
    <property type="evidence" value="ECO:0007669"/>
    <property type="project" value="TreeGrafter"/>
</dbReference>
<protein>
    <submittedName>
        <fullName evidence="4">Surfactin synthase thioesterase subunit</fullName>
    </submittedName>
</protein>
<dbReference type="AlphaFoldDB" id="A0A239AMW7"/>
<evidence type="ECO:0000259" key="3">
    <source>
        <dbReference type="SMART" id="SM00824"/>
    </source>
</evidence>
<dbReference type="SMART" id="SM00824">
    <property type="entry name" value="PKS_TE"/>
    <property type="match status" value="1"/>
</dbReference>
<dbReference type="InterPro" id="IPR020802">
    <property type="entry name" value="TesA-like"/>
</dbReference>
<keyword evidence="2" id="KW-0378">Hydrolase</keyword>
<feature type="domain" description="Thioesterase TesA-like" evidence="3">
    <location>
        <begin position="23"/>
        <end position="213"/>
    </location>
</feature>
<evidence type="ECO:0000256" key="1">
    <source>
        <dbReference type="ARBA" id="ARBA00007169"/>
    </source>
</evidence>
<dbReference type="RefSeq" id="WP_089359131.1">
    <property type="nucleotide sequence ID" value="NZ_FZOG01000001.1"/>
</dbReference>
<keyword evidence="5" id="KW-1185">Reference proteome</keyword>
<evidence type="ECO:0000256" key="2">
    <source>
        <dbReference type="ARBA" id="ARBA00022801"/>
    </source>
</evidence>
<dbReference type="Gene3D" id="3.40.50.1820">
    <property type="entry name" value="alpha/beta hydrolase"/>
    <property type="match status" value="1"/>
</dbReference>
<dbReference type="InterPro" id="IPR012223">
    <property type="entry name" value="TEII"/>
</dbReference>
<reference evidence="5" key="1">
    <citation type="submission" date="2017-06" db="EMBL/GenBank/DDBJ databases">
        <authorList>
            <person name="Varghese N."/>
            <person name="Submissions S."/>
        </authorList>
    </citation>
    <scope>NUCLEOTIDE SEQUENCE [LARGE SCALE GENOMIC DNA]</scope>
    <source>
        <strain evidence="5">CIP 108523</strain>
    </source>
</reference>
<evidence type="ECO:0000313" key="4">
    <source>
        <dbReference type="EMBL" id="SNR96404.1"/>
    </source>
</evidence>
<comment type="similarity">
    <text evidence="1">Belongs to the thioesterase family.</text>
</comment>
<dbReference type="PANTHER" id="PTHR11487:SF0">
    <property type="entry name" value="S-ACYL FATTY ACID SYNTHASE THIOESTERASE, MEDIUM CHAIN"/>
    <property type="match status" value="1"/>
</dbReference>
<sequence length="258" mass="28451">MPASPNPWFSLLRGTVPPTQRLYCFPYAGAGHTVYQHWRAQLPAEIELALIKLPGRGERFGEPQATSLDALVGTLAQAIAHAEQGPEHFAFFGHSMGALLAFETARALQKRGLVPNALLVSARTAPSVHGWRERLSDLPDAAFLEHIRSMNGLPQELCDNPEWLALFLPIIRADFALCENYSYRPDQPLTCPISVLAGRDDANVPLALLDAWAIETQAGCQTQLFAGGHFYLFERQAELLSLIQHQLGPQRRSGYAAM</sequence>
<dbReference type="PANTHER" id="PTHR11487">
    <property type="entry name" value="THIOESTERASE"/>
    <property type="match status" value="1"/>
</dbReference>
<dbReference type="InterPro" id="IPR029058">
    <property type="entry name" value="AB_hydrolase_fold"/>
</dbReference>
<dbReference type="SUPFAM" id="SSF53474">
    <property type="entry name" value="alpha/beta-Hydrolases"/>
    <property type="match status" value="1"/>
</dbReference>
<gene>
    <name evidence="4" type="ORF">SAMN05216255_1292</name>
</gene>
<proteinExistence type="inferred from homology"/>
<name>A0A239AMW7_9PSED</name>
<dbReference type="InterPro" id="IPR001031">
    <property type="entry name" value="Thioesterase"/>
</dbReference>
<organism evidence="4 5">
    <name type="scientific">Pseudomonas segetis</name>
    <dbReference type="NCBI Taxonomy" id="298908"/>
    <lineage>
        <taxon>Bacteria</taxon>
        <taxon>Pseudomonadati</taxon>
        <taxon>Pseudomonadota</taxon>
        <taxon>Gammaproteobacteria</taxon>
        <taxon>Pseudomonadales</taxon>
        <taxon>Pseudomonadaceae</taxon>
        <taxon>Pseudomonas</taxon>
    </lineage>
</organism>